<name>A0ABV8KMI4_9ACTN</name>
<dbReference type="InterPro" id="IPR011989">
    <property type="entry name" value="ARM-like"/>
</dbReference>
<protein>
    <recommendedName>
        <fullName evidence="3">HEAT repeat-containing protein</fullName>
    </recommendedName>
</protein>
<gene>
    <name evidence="1" type="ORF">ACFOX0_15260</name>
</gene>
<dbReference type="SUPFAM" id="SSF48371">
    <property type="entry name" value="ARM repeat"/>
    <property type="match status" value="1"/>
</dbReference>
<dbReference type="InterPro" id="IPR016024">
    <property type="entry name" value="ARM-type_fold"/>
</dbReference>
<sequence length="149" mass="15881">MGLPGRRAAVVALLGVAESSEFRERADAGRALASFAELPAAQEGLLELVLDTADTFVTRETAEALLRRRDGAGLAIVAKALATADFQHMSRIHAAVLAVFGVFATDRDDAVRMCKSLILDDDEQVRGGAGELLDMLTEITPVLYPQQDG</sequence>
<evidence type="ECO:0000313" key="1">
    <source>
        <dbReference type="EMBL" id="MFC4107277.1"/>
    </source>
</evidence>
<dbReference type="RefSeq" id="WP_377546016.1">
    <property type="nucleotide sequence ID" value="NZ_JBHSBN010000009.1"/>
</dbReference>
<reference evidence="2" key="1">
    <citation type="journal article" date="2019" name="Int. J. Syst. Evol. Microbiol.">
        <title>The Global Catalogue of Microorganisms (GCM) 10K type strain sequencing project: providing services to taxonomists for standard genome sequencing and annotation.</title>
        <authorList>
            <consortium name="The Broad Institute Genomics Platform"/>
            <consortium name="The Broad Institute Genome Sequencing Center for Infectious Disease"/>
            <person name="Wu L."/>
            <person name="Ma J."/>
        </authorList>
    </citation>
    <scope>NUCLEOTIDE SEQUENCE [LARGE SCALE GENOMIC DNA]</scope>
    <source>
        <strain evidence="2">2902at01</strain>
    </source>
</reference>
<proteinExistence type="predicted"/>
<dbReference type="EMBL" id="JBHSBN010000009">
    <property type="protein sequence ID" value="MFC4107277.1"/>
    <property type="molecule type" value="Genomic_DNA"/>
</dbReference>
<keyword evidence="2" id="KW-1185">Reference proteome</keyword>
<comment type="caution">
    <text evidence="1">The sequence shown here is derived from an EMBL/GenBank/DDBJ whole genome shotgun (WGS) entry which is preliminary data.</text>
</comment>
<evidence type="ECO:0000313" key="2">
    <source>
        <dbReference type="Proteomes" id="UP001595868"/>
    </source>
</evidence>
<dbReference type="Proteomes" id="UP001595868">
    <property type="component" value="Unassembled WGS sequence"/>
</dbReference>
<accession>A0ABV8KMI4</accession>
<organism evidence="1 2">
    <name type="scientific">Micromonospora zhanjiangensis</name>
    <dbReference type="NCBI Taxonomy" id="1522057"/>
    <lineage>
        <taxon>Bacteria</taxon>
        <taxon>Bacillati</taxon>
        <taxon>Actinomycetota</taxon>
        <taxon>Actinomycetes</taxon>
        <taxon>Micromonosporales</taxon>
        <taxon>Micromonosporaceae</taxon>
        <taxon>Micromonospora</taxon>
    </lineage>
</organism>
<evidence type="ECO:0008006" key="3">
    <source>
        <dbReference type="Google" id="ProtNLM"/>
    </source>
</evidence>
<dbReference type="Gene3D" id="1.25.10.10">
    <property type="entry name" value="Leucine-rich Repeat Variant"/>
    <property type="match status" value="1"/>
</dbReference>